<dbReference type="GO" id="GO:0016887">
    <property type="term" value="F:ATP hydrolysis activity"/>
    <property type="evidence" value="ECO:0007669"/>
    <property type="project" value="InterPro"/>
</dbReference>
<evidence type="ECO:0000259" key="11">
    <source>
        <dbReference type="PROSITE" id="PS50893"/>
    </source>
</evidence>
<accession>A0A371X537</accession>
<dbReference type="Pfam" id="PF03459">
    <property type="entry name" value="TOBE"/>
    <property type="match status" value="1"/>
</dbReference>
<dbReference type="GO" id="GO:0005524">
    <property type="term" value="F:ATP binding"/>
    <property type="evidence" value="ECO:0007669"/>
    <property type="project" value="UniProtKB-KW"/>
</dbReference>
<evidence type="ECO:0000256" key="5">
    <source>
        <dbReference type="ARBA" id="ARBA00022519"/>
    </source>
</evidence>
<dbReference type="PANTHER" id="PTHR43514:SF4">
    <property type="entry name" value="ABC TRANSPORTER I FAMILY MEMBER 10"/>
    <property type="match status" value="1"/>
</dbReference>
<sequence>MLEVALSHTFAGFALDAEFTAPGGITVLFGRSGSGKSTIVNALAGLLTPQAGRIRLDDRVLLDTARGIDLPPHRRRLGAIFQDSRLFPHLTVSQNLAYGAFFAPKDAARESRDKVVEMLGIGHLLKRRPSALSGGEKQRVAIGRALLAAPRLILADEPLASLDEERKAEILPYFERLRDEVSVPILYVSHSASEVARLATTIVVVKDGRIVRKGRAEEVLSDPAVLPAGVREAGAILGARVLRHAEDGLTEVDAGGTVLFIERIDRPVGAPLRMRIHASDVILTREAPSGLSSLNMLHGTIEEVRAGEGADAMVALSTGGGRLLARLTRRSVASLDLAPGVAVYAIVKSVSVAPGDIAPGATEEP</sequence>
<dbReference type="EC" id="3.6.3.29" evidence="13"/>
<evidence type="ECO:0000256" key="8">
    <source>
        <dbReference type="ARBA" id="ARBA00022967"/>
    </source>
</evidence>
<evidence type="ECO:0000256" key="3">
    <source>
        <dbReference type="ARBA" id="ARBA00022475"/>
    </source>
</evidence>
<evidence type="ECO:0000259" key="12">
    <source>
        <dbReference type="PROSITE" id="PS51866"/>
    </source>
</evidence>
<keyword evidence="4 10" id="KW-0500">Molybdenum</keyword>
<dbReference type="SUPFAM" id="SSF50331">
    <property type="entry name" value="MOP-like"/>
    <property type="match status" value="1"/>
</dbReference>
<evidence type="ECO:0000313" key="14">
    <source>
        <dbReference type="Proteomes" id="UP000264310"/>
    </source>
</evidence>
<dbReference type="PROSITE" id="PS50893">
    <property type="entry name" value="ABC_TRANSPORTER_2"/>
    <property type="match status" value="1"/>
</dbReference>
<dbReference type="InterPro" id="IPR004606">
    <property type="entry name" value="Mop_domain"/>
</dbReference>
<evidence type="ECO:0000256" key="9">
    <source>
        <dbReference type="ARBA" id="ARBA00023136"/>
    </source>
</evidence>
<keyword evidence="9" id="KW-0472">Membrane</keyword>
<dbReference type="SMART" id="SM00382">
    <property type="entry name" value="AAA"/>
    <property type="match status" value="1"/>
</dbReference>
<dbReference type="InterPro" id="IPR017871">
    <property type="entry name" value="ABC_transporter-like_CS"/>
</dbReference>
<name>A0A371X537_9HYPH</name>
<dbReference type="GO" id="GO:0015098">
    <property type="term" value="F:molybdate ion transmembrane transporter activity"/>
    <property type="evidence" value="ECO:0007669"/>
    <property type="project" value="InterPro"/>
</dbReference>
<dbReference type="RefSeq" id="WP_116682757.1">
    <property type="nucleotide sequence ID" value="NZ_QURL01000003.1"/>
</dbReference>
<dbReference type="EMBL" id="QURL01000003">
    <property type="protein sequence ID" value="RFC64341.1"/>
    <property type="molecule type" value="Genomic_DNA"/>
</dbReference>
<evidence type="ECO:0000256" key="10">
    <source>
        <dbReference type="PROSITE-ProRule" id="PRU01213"/>
    </source>
</evidence>
<evidence type="ECO:0000256" key="6">
    <source>
        <dbReference type="ARBA" id="ARBA00022741"/>
    </source>
</evidence>
<dbReference type="GO" id="GO:0016020">
    <property type="term" value="C:membrane"/>
    <property type="evidence" value="ECO:0007669"/>
    <property type="project" value="InterPro"/>
</dbReference>
<evidence type="ECO:0000313" key="13">
    <source>
        <dbReference type="EMBL" id="RFC64341.1"/>
    </source>
</evidence>
<evidence type="ECO:0000256" key="1">
    <source>
        <dbReference type="ARBA" id="ARBA00005417"/>
    </source>
</evidence>
<dbReference type="OrthoDB" id="9802264at2"/>
<dbReference type="Gene3D" id="2.40.50.100">
    <property type="match status" value="1"/>
</dbReference>
<dbReference type="InterPro" id="IPR011868">
    <property type="entry name" value="ModC_ABC_ATP-bd"/>
</dbReference>
<dbReference type="PROSITE" id="PS00211">
    <property type="entry name" value="ABC_TRANSPORTER_1"/>
    <property type="match status" value="1"/>
</dbReference>
<dbReference type="InterPro" id="IPR008995">
    <property type="entry name" value="Mo/tungstate-bd_C_term_dom"/>
</dbReference>
<comment type="caution">
    <text evidence="13">The sequence shown here is derived from an EMBL/GenBank/DDBJ whole genome shotgun (WGS) entry which is preliminary data.</text>
</comment>
<evidence type="ECO:0000256" key="4">
    <source>
        <dbReference type="ARBA" id="ARBA00022505"/>
    </source>
</evidence>
<keyword evidence="14" id="KW-1185">Reference proteome</keyword>
<evidence type="ECO:0000256" key="7">
    <source>
        <dbReference type="ARBA" id="ARBA00022840"/>
    </source>
</evidence>
<keyword evidence="3" id="KW-1003">Cell membrane</keyword>
<keyword evidence="8" id="KW-1278">Translocase</keyword>
<dbReference type="InterPro" id="IPR003593">
    <property type="entry name" value="AAA+_ATPase"/>
</dbReference>
<evidence type="ECO:0000256" key="2">
    <source>
        <dbReference type="ARBA" id="ARBA00022448"/>
    </source>
</evidence>
<dbReference type="GO" id="GO:0140359">
    <property type="term" value="F:ABC-type transporter activity"/>
    <property type="evidence" value="ECO:0007669"/>
    <property type="project" value="InterPro"/>
</dbReference>
<keyword evidence="2" id="KW-0813">Transport</keyword>
<keyword evidence="5" id="KW-0997">Cell inner membrane</keyword>
<keyword evidence="7 13" id="KW-0067">ATP-binding</keyword>
<keyword evidence="13" id="KW-0378">Hydrolase</keyword>
<dbReference type="Gene3D" id="3.40.50.300">
    <property type="entry name" value="P-loop containing nucleotide triphosphate hydrolases"/>
    <property type="match status" value="1"/>
</dbReference>
<reference evidence="13 14" key="1">
    <citation type="submission" date="2018-08" db="EMBL/GenBank/DDBJ databases">
        <title>Fulvimarina sp. 85, whole genome shotgun sequence.</title>
        <authorList>
            <person name="Tuo L."/>
        </authorList>
    </citation>
    <scope>NUCLEOTIDE SEQUENCE [LARGE SCALE GENOMIC DNA]</scope>
    <source>
        <strain evidence="13 14">85</strain>
    </source>
</reference>
<gene>
    <name evidence="13" type="primary">modC</name>
    <name evidence="13" type="ORF">DYI37_08425</name>
</gene>
<dbReference type="InterPro" id="IPR005116">
    <property type="entry name" value="Transp-assoc_OB_typ1"/>
</dbReference>
<dbReference type="PROSITE" id="PS51866">
    <property type="entry name" value="MOP"/>
    <property type="match status" value="1"/>
</dbReference>
<feature type="domain" description="Mop" evidence="12">
    <location>
        <begin position="290"/>
        <end position="356"/>
    </location>
</feature>
<keyword evidence="6" id="KW-0547">Nucleotide-binding</keyword>
<feature type="domain" description="ABC transporter" evidence="11">
    <location>
        <begin position="1"/>
        <end position="232"/>
    </location>
</feature>
<dbReference type="SUPFAM" id="SSF52540">
    <property type="entry name" value="P-loop containing nucleoside triphosphate hydrolases"/>
    <property type="match status" value="1"/>
</dbReference>
<dbReference type="Pfam" id="PF00005">
    <property type="entry name" value="ABC_tran"/>
    <property type="match status" value="1"/>
</dbReference>
<dbReference type="AlphaFoldDB" id="A0A371X537"/>
<protein>
    <submittedName>
        <fullName evidence="13">Molybdenum ABC transporter ATP-binding protein</fullName>
        <ecNumber evidence="13">3.6.3.29</ecNumber>
    </submittedName>
</protein>
<proteinExistence type="inferred from homology"/>
<dbReference type="InterPro" id="IPR050334">
    <property type="entry name" value="Molybdenum_import_ModC"/>
</dbReference>
<dbReference type="InterPro" id="IPR003439">
    <property type="entry name" value="ABC_transporter-like_ATP-bd"/>
</dbReference>
<organism evidence="13 14">
    <name type="scientific">Fulvimarina endophytica</name>
    <dbReference type="NCBI Taxonomy" id="2293836"/>
    <lineage>
        <taxon>Bacteria</taxon>
        <taxon>Pseudomonadati</taxon>
        <taxon>Pseudomonadota</taxon>
        <taxon>Alphaproteobacteria</taxon>
        <taxon>Hyphomicrobiales</taxon>
        <taxon>Aurantimonadaceae</taxon>
        <taxon>Fulvimarina</taxon>
    </lineage>
</organism>
<dbReference type="InterPro" id="IPR027417">
    <property type="entry name" value="P-loop_NTPase"/>
</dbReference>
<dbReference type="PANTHER" id="PTHR43514">
    <property type="entry name" value="ABC TRANSPORTER I FAMILY MEMBER 10"/>
    <property type="match status" value="1"/>
</dbReference>
<dbReference type="Proteomes" id="UP000264310">
    <property type="component" value="Unassembled WGS sequence"/>
</dbReference>
<dbReference type="NCBIfam" id="TIGR02142">
    <property type="entry name" value="modC_ABC"/>
    <property type="match status" value="1"/>
</dbReference>
<comment type="similarity">
    <text evidence="1">Belongs to the ABC transporter superfamily.</text>
</comment>